<evidence type="ECO:0000259" key="1">
    <source>
        <dbReference type="Pfam" id="PF05050"/>
    </source>
</evidence>
<evidence type="ECO:0000313" key="2">
    <source>
        <dbReference type="EMBL" id="KRG43602.1"/>
    </source>
</evidence>
<keyword evidence="2" id="KW-0808">Transferase</keyword>
<dbReference type="RefSeq" id="WP_057646298.1">
    <property type="nucleotide sequence ID" value="NZ_LLXU01000074.1"/>
</dbReference>
<dbReference type="OrthoDB" id="7016221at2"/>
<dbReference type="Gene3D" id="3.40.50.150">
    <property type="entry name" value="Vaccinia Virus protein VP39"/>
    <property type="match status" value="1"/>
</dbReference>
<dbReference type="STRING" id="676599.ARC20_09190"/>
<proteinExistence type="predicted"/>
<feature type="domain" description="Methyltransferase FkbM" evidence="1">
    <location>
        <begin position="237"/>
        <end position="292"/>
    </location>
</feature>
<keyword evidence="3" id="KW-1185">Reference proteome</keyword>
<evidence type="ECO:0000313" key="3">
    <source>
        <dbReference type="Proteomes" id="UP000051802"/>
    </source>
</evidence>
<accession>A0A0R0AMR1</accession>
<dbReference type="SUPFAM" id="SSF53335">
    <property type="entry name" value="S-adenosyl-L-methionine-dependent methyltransferases"/>
    <property type="match status" value="1"/>
</dbReference>
<dbReference type="InterPro" id="IPR029063">
    <property type="entry name" value="SAM-dependent_MTases_sf"/>
</dbReference>
<dbReference type="GO" id="GO:0008168">
    <property type="term" value="F:methyltransferase activity"/>
    <property type="evidence" value="ECO:0007669"/>
    <property type="project" value="UniProtKB-KW"/>
</dbReference>
<name>A0A0R0AMR1_9GAMM</name>
<dbReference type="Proteomes" id="UP000051802">
    <property type="component" value="Unassembled WGS sequence"/>
</dbReference>
<dbReference type="InterPro" id="IPR006342">
    <property type="entry name" value="FkbM_mtfrase"/>
</dbReference>
<dbReference type="Pfam" id="PF05050">
    <property type="entry name" value="Methyltransf_21"/>
    <property type="match status" value="1"/>
</dbReference>
<dbReference type="EMBL" id="LLXU01000074">
    <property type="protein sequence ID" value="KRG43602.1"/>
    <property type="molecule type" value="Genomic_DNA"/>
</dbReference>
<sequence length="354" mass="39386">MQGVTEDAVAWAYRILLEREPESEQVVEDTLGRLQSMRELRLNFVNSVEYREKFDEAQSNGQSPYFHYAATFDALPLIRRHAVESTEKPGYLVNFLGVAIDPKFFPSLLQDRAGEVEGVPIPANWHADIAEWAAALRAVELSGERFVVTELGCGWGCWMNNTGVAARATGRQVKVIGIEGDSGHIEFARESLATNGFTDDEIELHRGIATFQAGVALFPRQEVPGMSWGSEPIFNATEEQRRQATESGHYDEVTMVPLADVIANEPRIDLLHIDIQGGEADLVEQSLALLNRKVAYMLIGTHSKQIEGRLYAALLDAGWHLEMERPALFDIVDGHPRVKVDGVQGWRNPALLPL</sequence>
<reference evidence="2 3" key="1">
    <citation type="submission" date="2015-10" db="EMBL/GenBank/DDBJ databases">
        <title>Genome sequencing and analysis of members of genus Stenotrophomonas.</title>
        <authorList>
            <person name="Patil P.P."/>
            <person name="Midha S."/>
            <person name="Patil P.B."/>
        </authorList>
    </citation>
    <scope>NUCLEOTIDE SEQUENCE [LARGE SCALE GENOMIC DNA]</scope>
    <source>
        <strain evidence="2 3">JCM 16536</strain>
    </source>
</reference>
<keyword evidence="2" id="KW-0489">Methyltransferase</keyword>
<gene>
    <name evidence="2" type="ORF">ARC20_09190</name>
</gene>
<protein>
    <submittedName>
        <fullName evidence="2">FkbM family methyltransferase</fullName>
    </submittedName>
</protein>
<comment type="caution">
    <text evidence="2">The sequence shown here is derived from an EMBL/GenBank/DDBJ whole genome shotgun (WGS) entry which is preliminary data.</text>
</comment>
<dbReference type="GO" id="GO:0032259">
    <property type="term" value="P:methylation"/>
    <property type="evidence" value="ECO:0007669"/>
    <property type="project" value="UniProtKB-KW"/>
</dbReference>
<dbReference type="AlphaFoldDB" id="A0A0R0AMR1"/>
<organism evidence="2 3">
    <name type="scientific">Stenotrophomonas panacihumi</name>
    <dbReference type="NCBI Taxonomy" id="676599"/>
    <lineage>
        <taxon>Bacteria</taxon>
        <taxon>Pseudomonadati</taxon>
        <taxon>Pseudomonadota</taxon>
        <taxon>Gammaproteobacteria</taxon>
        <taxon>Lysobacterales</taxon>
        <taxon>Lysobacteraceae</taxon>
        <taxon>Stenotrophomonas</taxon>
    </lineage>
</organism>